<evidence type="ECO:0000256" key="1">
    <source>
        <dbReference type="SAM" id="SignalP"/>
    </source>
</evidence>
<evidence type="ECO:0000313" key="3">
    <source>
        <dbReference type="EMBL" id="QCP54943.1"/>
    </source>
</evidence>
<dbReference type="InterPro" id="IPR014044">
    <property type="entry name" value="CAP_dom"/>
</dbReference>
<accession>A0A4P8J3R5</accession>
<dbReference type="Proteomes" id="UP000298656">
    <property type="component" value="Chromosome 2"/>
</dbReference>
<feature type="domain" description="SCP" evidence="2">
    <location>
        <begin position="63"/>
        <end position="123"/>
    </location>
</feature>
<reference evidence="3 4" key="1">
    <citation type="submission" date="2019-05" db="EMBL/GenBank/DDBJ databases">
        <title>Burkholderia sp. DHOD12, isolated from subtropical forest soil.</title>
        <authorList>
            <person name="Gao Z.-H."/>
            <person name="Qiu L.-H."/>
        </authorList>
    </citation>
    <scope>NUCLEOTIDE SEQUENCE [LARGE SCALE GENOMIC DNA]</scope>
    <source>
        <strain evidence="3 4">DHOD12</strain>
    </source>
</reference>
<dbReference type="Pfam" id="PF00188">
    <property type="entry name" value="CAP"/>
    <property type="match status" value="1"/>
</dbReference>
<organism evidence="3 4">
    <name type="scientific">Trinickia violacea</name>
    <dbReference type="NCBI Taxonomy" id="2571746"/>
    <lineage>
        <taxon>Bacteria</taxon>
        <taxon>Pseudomonadati</taxon>
        <taxon>Pseudomonadota</taxon>
        <taxon>Betaproteobacteria</taxon>
        <taxon>Burkholderiales</taxon>
        <taxon>Burkholderiaceae</taxon>
        <taxon>Trinickia</taxon>
    </lineage>
</organism>
<feature type="signal peptide" evidence="1">
    <location>
        <begin position="1"/>
        <end position="26"/>
    </location>
</feature>
<keyword evidence="1" id="KW-0732">Signal</keyword>
<evidence type="ECO:0000313" key="4">
    <source>
        <dbReference type="Proteomes" id="UP000298656"/>
    </source>
</evidence>
<evidence type="ECO:0000259" key="2">
    <source>
        <dbReference type="Pfam" id="PF00188"/>
    </source>
</evidence>
<dbReference type="InterPro" id="IPR035940">
    <property type="entry name" value="CAP_sf"/>
</dbReference>
<dbReference type="EMBL" id="CP040078">
    <property type="protein sequence ID" value="QCP54943.1"/>
    <property type="molecule type" value="Genomic_DNA"/>
</dbReference>
<proteinExistence type="predicted"/>
<feature type="chain" id="PRO_5020697905" evidence="1">
    <location>
        <begin position="27"/>
        <end position="332"/>
    </location>
</feature>
<dbReference type="Gene3D" id="3.40.33.10">
    <property type="entry name" value="CAP"/>
    <property type="match status" value="1"/>
</dbReference>
<gene>
    <name evidence="3" type="ORF">FAZ95_31720</name>
</gene>
<keyword evidence="4" id="KW-1185">Reference proteome</keyword>
<dbReference type="AlphaFoldDB" id="A0A4P8J3R5"/>
<dbReference type="KEGG" id="tvl:FAZ95_31720"/>
<sequence length="332" mass="34910">MLTKNTTACIAAIAALAGCATYQPTAGEPTAAAYTGPPITLREVHGAHTRPAIASTAHRSAIDFINARRAEVGLPAIARDSHVAAAAADHARYLDLNHSGTHDELAGNPGFTGVDVISRVRLHTPAYGASEVLAVYGGPRGVDSPIEEIFASPYHRGAIFFDWARAGEARVVGASAITVVDFADIAPALSDTQLVAYPYDGQRDAPIAWTDNEQPDPMGPNSGYQGQTLGFPITLSGGPSAHIELTTVDVRDGRGHRVRCHIAALTSADTARNTAICTPFEPLRPGVHYIVRATGRLTQRNFANAPFNLEWGFTTSVGKSGAAPILAQTTSK</sequence>
<dbReference type="SUPFAM" id="SSF55797">
    <property type="entry name" value="PR-1-like"/>
    <property type="match status" value="1"/>
</dbReference>
<dbReference type="PROSITE" id="PS51257">
    <property type="entry name" value="PROKAR_LIPOPROTEIN"/>
    <property type="match status" value="1"/>
</dbReference>
<name>A0A4P8J3R5_9BURK</name>
<dbReference type="OrthoDB" id="5372233at2"/>
<protein>
    <submittedName>
        <fullName evidence="3">CAP domain-containing protein</fullName>
    </submittedName>
</protein>